<organism evidence="6 7">
    <name type="scientific">Polystyrenella longa</name>
    <dbReference type="NCBI Taxonomy" id="2528007"/>
    <lineage>
        <taxon>Bacteria</taxon>
        <taxon>Pseudomonadati</taxon>
        <taxon>Planctomycetota</taxon>
        <taxon>Planctomycetia</taxon>
        <taxon>Planctomycetales</taxon>
        <taxon>Planctomycetaceae</taxon>
        <taxon>Polystyrenella</taxon>
    </lineage>
</organism>
<dbReference type="InterPro" id="IPR003115">
    <property type="entry name" value="ParB_N"/>
</dbReference>
<dbReference type="Proteomes" id="UP000317178">
    <property type="component" value="Chromosome"/>
</dbReference>
<dbReference type="Gene3D" id="1.10.10.2830">
    <property type="match status" value="1"/>
</dbReference>
<sequence length="346" mass="39042">MDGYGVQEDQAYQDNQGFQPEQGGQHEQGAQEEQVVAGKRRLGRGLSALLGGKSQEGERIVEGEEHFQASNSEDKNHIAVELIERNPSQPRKQFSELALNDLAQSIKMHGLLQPVLVRSHEGRYQLIAGERRWLAAKQAGLTSIPCRVLELSDQYVAEAALEENLKREDLNALEKGEAFKEMLEKFSLRVEDLATRMSMDRSTVTNLIRLLELSEPVKEELRNDRITNGHARALLAVTDHEAQVNICQQIINDKVSVRKTEKLVKDWQKQGDEGAEVIQFPGNEKQDKKQPPEMNNHIASLQEQLRQVLGSQVEIKLKTNDTGNIVIPFNSNEDFERILNIVRNAA</sequence>
<dbReference type="GO" id="GO:0005694">
    <property type="term" value="C:chromosome"/>
    <property type="evidence" value="ECO:0007669"/>
    <property type="project" value="TreeGrafter"/>
</dbReference>
<dbReference type="InterPro" id="IPR004437">
    <property type="entry name" value="ParB/RepB/Spo0J"/>
</dbReference>
<dbReference type="Pfam" id="PF02195">
    <property type="entry name" value="ParB_N"/>
    <property type="match status" value="1"/>
</dbReference>
<dbReference type="RefSeq" id="WP_144992175.1">
    <property type="nucleotide sequence ID" value="NZ_CP036281.1"/>
</dbReference>
<dbReference type="FunFam" id="3.90.1530.30:FF:000001">
    <property type="entry name" value="Chromosome partitioning protein ParB"/>
    <property type="match status" value="1"/>
</dbReference>
<protein>
    <submittedName>
        <fullName evidence="6">Putative chromosome-partitioning protein ParB</fullName>
    </submittedName>
</protein>
<dbReference type="FunFam" id="1.10.10.2830:FF:000001">
    <property type="entry name" value="Chromosome partitioning protein ParB"/>
    <property type="match status" value="1"/>
</dbReference>
<dbReference type="KEGG" id="plon:Pla110_01360"/>
<proteinExistence type="inferred from homology"/>
<evidence type="ECO:0000256" key="4">
    <source>
        <dbReference type="SAM" id="MobiDB-lite"/>
    </source>
</evidence>
<name>A0A518CGT0_9PLAN</name>
<dbReference type="PANTHER" id="PTHR33375:SF1">
    <property type="entry name" value="CHROMOSOME-PARTITIONING PROTEIN PARB-RELATED"/>
    <property type="match status" value="1"/>
</dbReference>
<dbReference type="Pfam" id="PF23552">
    <property type="entry name" value="ParB_C"/>
    <property type="match status" value="1"/>
</dbReference>
<dbReference type="GO" id="GO:0007059">
    <property type="term" value="P:chromosome segregation"/>
    <property type="evidence" value="ECO:0007669"/>
    <property type="project" value="UniProtKB-KW"/>
</dbReference>
<dbReference type="OrthoDB" id="9802051at2"/>
<dbReference type="Gene3D" id="3.90.1530.30">
    <property type="match status" value="1"/>
</dbReference>
<accession>A0A518CGT0</accession>
<evidence type="ECO:0000259" key="5">
    <source>
        <dbReference type="SMART" id="SM00470"/>
    </source>
</evidence>
<feature type="region of interest" description="Disordered" evidence="4">
    <location>
        <begin position="1"/>
        <end position="37"/>
    </location>
</feature>
<dbReference type="InterPro" id="IPR036086">
    <property type="entry name" value="ParB/Sulfiredoxin_sf"/>
</dbReference>
<dbReference type="SUPFAM" id="SSF109709">
    <property type="entry name" value="KorB DNA-binding domain-like"/>
    <property type="match status" value="1"/>
</dbReference>
<reference evidence="6 7" key="1">
    <citation type="submission" date="2019-02" db="EMBL/GenBank/DDBJ databases">
        <title>Deep-cultivation of Planctomycetes and their phenomic and genomic characterization uncovers novel biology.</title>
        <authorList>
            <person name="Wiegand S."/>
            <person name="Jogler M."/>
            <person name="Boedeker C."/>
            <person name="Pinto D."/>
            <person name="Vollmers J."/>
            <person name="Rivas-Marin E."/>
            <person name="Kohn T."/>
            <person name="Peeters S.H."/>
            <person name="Heuer A."/>
            <person name="Rast P."/>
            <person name="Oberbeckmann S."/>
            <person name="Bunk B."/>
            <person name="Jeske O."/>
            <person name="Meyerdierks A."/>
            <person name="Storesund J.E."/>
            <person name="Kallscheuer N."/>
            <person name="Luecker S."/>
            <person name="Lage O.M."/>
            <person name="Pohl T."/>
            <person name="Merkel B.J."/>
            <person name="Hornburger P."/>
            <person name="Mueller R.-W."/>
            <person name="Bruemmer F."/>
            <person name="Labrenz M."/>
            <person name="Spormann A.M."/>
            <person name="Op den Camp H."/>
            <person name="Overmann J."/>
            <person name="Amann R."/>
            <person name="Jetten M.S.M."/>
            <person name="Mascher T."/>
            <person name="Medema M.H."/>
            <person name="Devos D.P."/>
            <person name="Kaster A.-K."/>
            <person name="Ovreas L."/>
            <person name="Rohde M."/>
            <person name="Galperin M.Y."/>
            <person name="Jogler C."/>
        </authorList>
    </citation>
    <scope>NUCLEOTIDE SEQUENCE [LARGE SCALE GENOMIC DNA]</scope>
    <source>
        <strain evidence="6 7">Pla110</strain>
    </source>
</reference>
<dbReference type="PANTHER" id="PTHR33375">
    <property type="entry name" value="CHROMOSOME-PARTITIONING PROTEIN PARB-RELATED"/>
    <property type="match status" value="1"/>
</dbReference>
<evidence type="ECO:0000256" key="2">
    <source>
        <dbReference type="ARBA" id="ARBA00022829"/>
    </source>
</evidence>
<dbReference type="Pfam" id="PF17762">
    <property type="entry name" value="HTH_ParB"/>
    <property type="match status" value="1"/>
</dbReference>
<evidence type="ECO:0000313" key="7">
    <source>
        <dbReference type="Proteomes" id="UP000317178"/>
    </source>
</evidence>
<feature type="compositionally biased region" description="Low complexity" evidence="4">
    <location>
        <begin position="16"/>
        <end position="34"/>
    </location>
</feature>
<feature type="domain" description="ParB-like N-terminal" evidence="5">
    <location>
        <begin position="76"/>
        <end position="165"/>
    </location>
</feature>
<comment type="similarity">
    <text evidence="1">Belongs to the ParB family.</text>
</comment>
<keyword evidence="3" id="KW-0238">DNA-binding</keyword>
<dbReference type="AlphaFoldDB" id="A0A518CGT0"/>
<evidence type="ECO:0000256" key="1">
    <source>
        <dbReference type="ARBA" id="ARBA00006295"/>
    </source>
</evidence>
<evidence type="ECO:0000313" key="6">
    <source>
        <dbReference type="EMBL" id="QDU78435.1"/>
    </source>
</evidence>
<dbReference type="NCBIfam" id="TIGR00180">
    <property type="entry name" value="parB_part"/>
    <property type="match status" value="1"/>
</dbReference>
<dbReference type="EMBL" id="CP036281">
    <property type="protein sequence ID" value="QDU78435.1"/>
    <property type="molecule type" value="Genomic_DNA"/>
</dbReference>
<dbReference type="GO" id="GO:0003677">
    <property type="term" value="F:DNA binding"/>
    <property type="evidence" value="ECO:0007669"/>
    <property type="project" value="UniProtKB-KW"/>
</dbReference>
<evidence type="ECO:0000256" key="3">
    <source>
        <dbReference type="ARBA" id="ARBA00023125"/>
    </source>
</evidence>
<dbReference type="SUPFAM" id="SSF110849">
    <property type="entry name" value="ParB/Sulfiredoxin"/>
    <property type="match status" value="1"/>
</dbReference>
<dbReference type="InterPro" id="IPR057240">
    <property type="entry name" value="ParB_dimer_C"/>
</dbReference>
<keyword evidence="7" id="KW-1185">Reference proteome</keyword>
<dbReference type="GO" id="GO:0045881">
    <property type="term" value="P:positive regulation of sporulation resulting in formation of a cellular spore"/>
    <property type="evidence" value="ECO:0007669"/>
    <property type="project" value="TreeGrafter"/>
</dbReference>
<dbReference type="CDD" id="cd16393">
    <property type="entry name" value="SPO0J_N"/>
    <property type="match status" value="1"/>
</dbReference>
<keyword evidence="2" id="KW-0159">Chromosome partition</keyword>
<dbReference type="InterPro" id="IPR050336">
    <property type="entry name" value="Chromosome_partition/occlusion"/>
</dbReference>
<dbReference type="SMART" id="SM00470">
    <property type="entry name" value="ParB"/>
    <property type="match status" value="1"/>
</dbReference>
<gene>
    <name evidence="6" type="primary">parB</name>
    <name evidence="6" type="ORF">Pla110_01360</name>
</gene>
<dbReference type="InterPro" id="IPR041468">
    <property type="entry name" value="HTH_ParB/Spo0J"/>
</dbReference>